<feature type="region of interest" description="Disordered" evidence="1">
    <location>
        <begin position="1"/>
        <end position="33"/>
    </location>
</feature>
<evidence type="ECO:0000313" key="3">
    <source>
        <dbReference type="EMBL" id="GGM13676.1"/>
    </source>
</evidence>
<sequence length="167" mass="18712">MAPTAQCRNLNRRSPKSGLERRGGFQTAGMSQKTLSDLSEQMRKIDIAMLSTHAENGNIAGRPMSNNGEVEYDGTSYYFTYEDTHTVGEIERDSKVALAFMGQNAFSVAVEGQAQLIRDKAQMKDHWSSDLDRWFKDGLDTPGIVMIQVSATRVHYWDGEDEGEIKL</sequence>
<keyword evidence="4" id="KW-1185">Reference proteome</keyword>
<dbReference type="EMBL" id="BMOM01000018">
    <property type="protein sequence ID" value="GGM13676.1"/>
    <property type="molecule type" value="Genomic_DNA"/>
</dbReference>
<reference evidence="4" key="1">
    <citation type="journal article" date="2019" name="Int. J. Syst. Evol. Microbiol.">
        <title>The Global Catalogue of Microorganisms (GCM) 10K type strain sequencing project: providing services to taxonomists for standard genome sequencing and annotation.</title>
        <authorList>
            <consortium name="The Broad Institute Genomics Platform"/>
            <consortium name="The Broad Institute Genome Sequencing Center for Infectious Disease"/>
            <person name="Wu L."/>
            <person name="Ma J."/>
        </authorList>
    </citation>
    <scope>NUCLEOTIDE SEQUENCE [LARGE SCALE GENOMIC DNA]</scope>
    <source>
        <strain evidence="4">JCM 15443</strain>
    </source>
</reference>
<name>A0ABQ2GUB9_9DEIO</name>
<evidence type="ECO:0000259" key="2">
    <source>
        <dbReference type="Pfam" id="PF16242"/>
    </source>
</evidence>
<dbReference type="InterPro" id="IPR038725">
    <property type="entry name" value="YdaG_split_barrel_FMN-bd"/>
</dbReference>
<feature type="domain" description="General stress protein FMN-binding split barrel" evidence="2">
    <location>
        <begin position="35"/>
        <end position="161"/>
    </location>
</feature>
<evidence type="ECO:0000313" key="4">
    <source>
        <dbReference type="Proteomes" id="UP000661918"/>
    </source>
</evidence>
<dbReference type="SUPFAM" id="SSF50475">
    <property type="entry name" value="FMN-binding split barrel"/>
    <property type="match status" value="1"/>
</dbReference>
<protein>
    <submittedName>
        <fullName evidence="3">Pyridoxamine 5'-phosphate oxidase</fullName>
    </submittedName>
</protein>
<comment type="caution">
    <text evidence="3">The sequence shown here is derived from an EMBL/GenBank/DDBJ whole genome shotgun (WGS) entry which is preliminary data.</text>
</comment>
<gene>
    <name evidence="3" type="ORF">GCM10010841_22900</name>
</gene>
<dbReference type="Pfam" id="PF16242">
    <property type="entry name" value="Pyrid_ox_like"/>
    <property type="match status" value="1"/>
</dbReference>
<dbReference type="PANTHER" id="PTHR34818">
    <property type="entry name" value="PROTEIN BLI-3"/>
    <property type="match status" value="1"/>
</dbReference>
<dbReference type="InterPro" id="IPR012349">
    <property type="entry name" value="Split_barrel_FMN-bd"/>
</dbReference>
<proteinExistence type="predicted"/>
<dbReference type="InterPro" id="IPR052917">
    <property type="entry name" value="Stress-Dev_Protein"/>
</dbReference>
<organism evidence="3 4">
    <name type="scientific">Deinococcus aerophilus</name>
    <dbReference type="NCBI Taxonomy" id="522488"/>
    <lineage>
        <taxon>Bacteria</taxon>
        <taxon>Thermotogati</taxon>
        <taxon>Deinococcota</taxon>
        <taxon>Deinococci</taxon>
        <taxon>Deinococcales</taxon>
        <taxon>Deinococcaceae</taxon>
        <taxon>Deinococcus</taxon>
    </lineage>
</organism>
<dbReference type="Gene3D" id="2.30.110.10">
    <property type="entry name" value="Electron Transport, Fmn-binding Protein, Chain A"/>
    <property type="match status" value="1"/>
</dbReference>
<dbReference type="PANTHER" id="PTHR34818:SF1">
    <property type="entry name" value="PROTEIN BLI-3"/>
    <property type="match status" value="1"/>
</dbReference>
<accession>A0ABQ2GUB9</accession>
<dbReference type="Proteomes" id="UP000661918">
    <property type="component" value="Unassembled WGS sequence"/>
</dbReference>
<evidence type="ECO:0000256" key="1">
    <source>
        <dbReference type="SAM" id="MobiDB-lite"/>
    </source>
</evidence>